<evidence type="ECO:0000313" key="2">
    <source>
        <dbReference type="Proteomes" id="UP000095362"/>
    </source>
</evidence>
<sequence>MKVGDKVQLRRRISQKGGKTRLATEKVTILGIYPHHVQVRNQKGIVRSYINWEWQQLTSKEGMEGVESWRRKG</sequence>
<dbReference type="AlphaFoldDB" id="A0A174HNS4"/>
<dbReference type="Proteomes" id="UP000095362">
    <property type="component" value="Unassembled WGS sequence"/>
</dbReference>
<gene>
    <name evidence="1" type="ORF">ERS852481_02773</name>
</gene>
<accession>A0A174HNS4</accession>
<protein>
    <submittedName>
        <fullName evidence="1">Uncharacterized protein</fullName>
    </submittedName>
</protein>
<dbReference type="EMBL" id="CYZK01000025">
    <property type="protein sequence ID" value="CUO74525.1"/>
    <property type="molecule type" value="Genomic_DNA"/>
</dbReference>
<dbReference type="STRING" id="410072.ERS852525_00904"/>
<evidence type="ECO:0000313" key="1">
    <source>
        <dbReference type="EMBL" id="CUO74525.1"/>
    </source>
</evidence>
<organism evidence="1 2">
    <name type="scientific">Coprococcus comes</name>
    <dbReference type="NCBI Taxonomy" id="410072"/>
    <lineage>
        <taxon>Bacteria</taxon>
        <taxon>Bacillati</taxon>
        <taxon>Bacillota</taxon>
        <taxon>Clostridia</taxon>
        <taxon>Lachnospirales</taxon>
        <taxon>Lachnospiraceae</taxon>
        <taxon>Coprococcus</taxon>
    </lineage>
</organism>
<proteinExistence type="predicted"/>
<dbReference type="PaxDb" id="410072-ERS852525_00904"/>
<dbReference type="RefSeq" id="WP_055262008.1">
    <property type="nucleotide sequence ID" value="NZ_CYZK01000025.1"/>
</dbReference>
<reference evidence="1 2" key="1">
    <citation type="submission" date="2015-09" db="EMBL/GenBank/DDBJ databases">
        <authorList>
            <consortium name="Pathogen Informatics"/>
        </authorList>
    </citation>
    <scope>NUCLEOTIDE SEQUENCE [LARGE SCALE GENOMIC DNA]</scope>
    <source>
        <strain evidence="1 2">2789STDY5834866</strain>
    </source>
</reference>
<name>A0A174HNS4_9FIRM</name>